<accession>A0A2A2H867</accession>
<keyword evidence="1" id="KW-0812">Transmembrane</keyword>
<proteinExistence type="predicted"/>
<feature type="transmembrane region" description="Helical" evidence="1">
    <location>
        <begin position="114"/>
        <end position="134"/>
    </location>
</feature>
<keyword evidence="3" id="KW-1185">Reference proteome</keyword>
<feature type="transmembrane region" description="Helical" evidence="1">
    <location>
        <begin position="188"/>
        <end position="207"/>
    </location>
</feature>
<keyword evidence="1" id="KW-0472">Membrane</keyword>
<feature type="transmembrane region" description="Helical" evidence="1">
    <location>
        <begin position="162"/>
        <end position="182"/>
    </location>
</feature>
<keyword evidence="1" id="KW-1133">Transmembrane helix</keyword>
<evidence type="ECO:0000313" key="2">
    <source>
        <dbReference type="EMBL" id="PAV05506.1"/>
    </source>
</evidence>
<dbReference type="RefSeq" id="WP_069585757.1">
    <property type="nucleotide sequence ID" value="NZ_LMVM01000004.1"/>
</dbReference>
<dbReference type="AlphaFoldDB" id="A0A2A2H867"/>
<sequence length="209" mass="24393">MENIEILNGILNNIREGTNTLIWKKNTLPFFDRINEKYRYSVYINEMAPIKTKIIDIIIKVSQLKNRKNIKTKSELNKNTIVQLKEILKKTIQKDKLVIVFNRFENITKSVAQFWLSVSGNKFIVFVGSIWGIYKKEAHGFHKTFILVNKEEKENYGTEMNVTIPFIFIIGAFIFVILFKLGLTTSRAFMSALIMAILIVRSLMFFIDK</sequence>
<comment type="caution">
    <text evidence="2">The sequence shown here is derived from an EMBL/GenBank/DDBJ whole genome shotgun (WGS) entry which is preliminary data.</text>
</comment>
<evidence type="ECO:0000313" key="3">
    <source>
        <dbReference type="Proteomes" id="UP000217784"/>
    </source>
</evidence>
<reference evidence="2 3" key="1">
    <citation type="journal article" date="2017" name="BMC Genomics">
        <title>Genomic analysis of methanogenic archaea reveals a shift towards energy conservation.</title>
        <authorList>
            <person name="Gilmore S.P."/>
            <person name="Henske J.K."/>
            <person name="Sexton J.A."/>
            <person name="Solomon K.V."/>
            <person name="Seppala S."/>
            <person name="Yoo J.I."/>
            <person name="Huyett L.M."/>
            <person name="Pressman A."/>
            <person name="Cogan J.Z."/>
            <person name="Kivenson V."/>
            <person name="Peng X."/>
            <person name="Tan Y."/>
            <person name="Valentine D.L."/>
            <person name="O'Malley M.A."/>
        </authorList>
    </citation>
    <scope>NUCLEOTIDE SEQUENCE [LARGE SCALE GENOMIC DNA]</scope>
    <source>
        <strain evidence="2 3">M.o.H.</strain>
    </source>
</reference>
<gene>
    <name evidence="2" type="ORF">ASJ80_09020</name>
</gene>
<dbReference type="OrthoDB" id="69318at2157"/>
<name>A0A2A2H867_METBR</name>
<dbReference type="EMBL" id="LMVM01000004">
    <property type="protein sequence ID" value="PAV05506.1"/>
    <property type="molecule type" value="Genomic_DNA"/>
</dbReference>
<organism evidence="2 3">
    <name type="scientific">Methanobacterium bryantii</name>
    <dbReference type="NCBI Taxonomy" id="2161"/>
    <lineage>
        <taxon>Archaea</taxon>
        <taxon>Methanobacteriati</taxon>
        <taxon>Methanobacteriota</taxon>
        <taxon>Methanomada group</taxon>
        <taxon>Methanobacteria</taxon>
        <taxon>Methanobacteriales</taxon>
        <taxon>Methanobacteriaceae</taxon>
        <taxon>Methanobacterium</taxon>
    </lineage>
</organism>
<protein>
    <submittedName>
        <fullName evidence="2">Uncharacterized protein</fullName>
    </submittedName>
</protein>
<dbReference type="Proteomes" id="UP000217784">
    <property type="component" value="Unassembled WGS sequence"/>
</dbReference>
<evidence type="ECO:0000256" key="1">
    <source>
        <dbReference type="SAM" id="Phobius"/>
    </source>
</evidence>